<sequence length="136" mass="15353">MGTPSWGFTAAPPLMRPIDTPSVAAQGDKLYAILTTITSIKERMEAKIDAVVMELSLLRDDHRKMNDQRHTLETAVVDQTSMAKEHSSTLHNMTDQILTLEASIEDQDGRAWRNKRWIIDHPEYTKGTSTVSFPED</sequence>
<accession>A0AAV7TE03</accession>
<organism evidence="1 2">
    <name type="scientific">Pleurodeles waltl</name>
    <name type="common">Iberian ribbed newt</name>
    <dbReference type="NCBI Taxonomy" id="8319"/>
    <lineage>
        <taxon>Eukaryota</taxon>
        <taxon>Metazoa</taxon>
        <taxon>Chordata</taxon>
        <taxon>Craniata</taxon>
        <taxon>Vertebrata</taxon>
        <taxon>Euteleostomi</taxon>
        <taxon>Amphibia</taxon>
        <taxon>Batrachia</taxon>
        <taxon>Caudata</taxon>
        <taxon>Salamandroidea</taxon>
        <taxon>Salamandridae</taxon>
        <taxon>Pleurodelinae</taxon>
        <taxon>Pleurodeles</taxon>
    </lineage>
</organism>
<evidence type="ECO:0000313" key="2">
    <source>
        <dbReference type="Proteomes" id="UP001066276"/>
    </source>
</evidence>
<name>A0AAV7TE03_PLEWA</name>
<keyword evidence="2" id="KW-1185">Reference proteome</keyword>
<gene>
    <name evidence="1" type="ORF">NDU88_000075</name>
</gene>
<evidence type="ECO:0000313" key="1">
    <source>
        <dbReference type="EMBL" id="KAJ1174784.1"/>
    </source>
</evidence>
<protein>
    <submittedName>
        <fullName evidence="1">Uncharacterized protein</fullName>
    </submittedName>
</protein>
<dbReference type="EMBL" id="JANPWB010000006">
    <property type="protein sequence ID" value="KAJ1174784.1"/>
    <property type="molecule type" value="Genomic_DNA"/>
</dbReference>
<comment type="caution">
    <text evidence="1">The sequence shown here is derived from an EMBL/GenBank/DDBJ whole genome shotgun (WGS) entry which is preliminary data.</text>
</comment>
<proteinExistence type="predicted"/>
<dbReference type="AlphaFoldDB" id="A0AAV7TE03"/>
<reference evidence="1" key="1">
    <citation type="journal article" date="2022" name="bioRxiv">
        <title>Sequencing and chromosome-scale assembly of the giantPleurodeles waltlgenome.</title>
        <authorList>
            <person name="Brown T."/>
            <person name="Elewa A."/>
            <person name="Iarovenko S."/>
            <person name="Subramanian E."/>
            <person name="Araus A.J."/>
            <person name="Petzold A."/>
            <person name="Susuki M."/>
            <person name="Suzuki K.-i.T."/>
            <person name="Hayashi T."/>
            <person name="Toyoda A."/>
            <person name="Oliveira C."/>
            <person name="Osipova E."/>
            <person name="Leigh N.D."/>
            <person name="Simon A."/>
            <person name="Yun M.H."/>
        </authorList>
    </citation>
    <scope>NUCLEOTIDE SEQUENCE</scope>
    <source>
        <strain evidence="1">20211129_DDA</strain>
        <tissue evidence="1">Liver</tissue>
    </source>
</reference>
<dbReference type="Proteomes" id="UP001066276">
    <property type="component" value="Chromosome 3_2"/>
</dbReference>